<comment type="caution">
    <text evidence="1">The sequence shown here is derived from an EMBL/GenBank/DDBJ whole genome shotgun (WGS) entry which is preliminary data.</text>
</comment>
<dbReference type="Proteomes" id="UP000275281">
    <property type="component" value="Unassembled WGS sequence"/>
</dbReference>
<dbReference type="RefSeq" id="WP_124026643.1">
    <property type="nucleotide sequence ID" value="NZ_JBHRSN010000005.1"/>
</dbReference>
<sequence length="451" mass="49336">MDRRRFLSNFIKGAVTTTAAGVGINLTFAQKVMAQSSARFEDNKALVCVFLYGGNDSYNMLVPTDTAEYATYQGVRQNLAYARDALLPLNPVSTNSYRVGMPAQASALQQLFEQKKLSIIANIGPMIEPASKQQLRESDALRPPQLFSHNDQQSLWQSSIMDTQATTGWGGRIADLLGDQNDSLPMNMTMFGNNLFQAGTLFQPFSVDQSGPENFAALDPQKSWNSQRVMAFQRLLDDVSHPLGRAYANQVVRAATNNQRVIDALSPVPESQVIYPVNNPLSGQLQMVARLIESQPALGQSRQIYFVGLGGWDTHDNQAELHPQLLAQLGEGLAAFQADLEQRNLAEQVTTFTLSEFGRTLTSNGDGTDHGWAGHQIIMGGGIKGGDIFGSLSELALNSEDDLEDGRMIPKLSIEQMGAALSAWFGLTSSELNAVFPHLSRFDENALQLFV</sequence>
<organism evidence="1 2">
    <name type="scientific">Alteromonas sediminis</name>
    <dbReference type="NCBI Taxonomy" id="2259342"/>
    <lineage>
        <taxon>Bacteria</taxon>
        <taxon>Pseudomonadati</taxon>
        <taxon>Pseudomonadota</taxon>
        <taxon>Gammaproteobacteria</taxon>
        <taxon>Alteromonadales</taxon>
        <taxon>Alteromonadaceae</taxon>
        <taxon>Alteromonas/Salinimonas group</taxon>
        <taxon>Alteromonas</taxon>
    </lineage>
</organism>
<accession>A0A3N5Y3T4</accession>
<proteinExistence type="predicted"/>
<gene>
    <name evidence="1" type="ORF">DRW07_04380</name>
</gene>
<dbReference type="InterPro" id="IPR010869">
    <property type="entry name" value="DUF1501"/>
</dbReference>
<evidence type="ECO:0000313" key="1">
    <source>
        <dbReference type="EMBL" id="RPJ68642.1"/>
    </source>
</evidence>
<dbReference type="PANTHER" id="PTHR43737:SF1">
    <property type="entry name" value="DUF1501 DOMAIN-CONTAINING PROTEIN"/>
    <property type="match status" value="1"/>
</dbReference>
<dbReference type="OrthoDB" id="9779968at2"/>
<name>A0A3N5Y3T4_9ALTE</name>
<dbReference type="PANTHER" id="PTHR43737">
    <property type="entry name" value="BLL7424 PROTEIN"/>
    <property type="match status" value="1"/>
</dbReference>
<reference evidence="1 2" key="1">
    <citation type="submission" date="2018-11" db="EMBL/GenBank/DDBJ databases">
        <authorList>
            <person name="Ye M.-Q."/>
            <person name="Du Z.-J."/>
        </authorList>
    </citation>
    <scope>NUCLEOTIDE SEQUENCE [LARGE SCALE GENOMIC DNA]</scope>
    <source>
        <strain evidence="1 2">U0105</strain>
    </source>
</reference>
<keyword evidence="2" id="KW-1185">Reference proteome</keyword>
<dbReference type="AlphaFoldDB" id="A0A3N5Y3T4"/>
<evidence type="ECO:0000313" key="2">
    <source>
        <dbReference type="Proteomes" id="UP000275281"/>
    </source>
</evidence>
<protein>
    <submittedName>
        <fullName evidence="1">DUF1501 domain-containing protein</fullName>
    </submittedName>
</protein>
<dbReference type="Pfam" id="PF07394">
    <property type="entry name" value="DUF1501"/>
    <property type="match status" value="1"/>
</dbReference>
<dbReference type="EMBL" id="RPOK01000001">
    <property type="protein sequence ID" value="RPJ68642.1"/>
    <property type="molecule type" value="Genomic_DNA"/>
</dbReference>